<proteinExistence type="predicted"/>
<feature type="transmembrane region" description="Helical" evidence="1">
    <location>
        <begin position="12"/>
        <end position="32"/>
    </location>
</feature>
<comment type="caution">
    <text evidence="2">The sequence shown here is derived from an EMBL/GenBank/DDBJ whole genome shotgun (WGS) entry which is preliminary data.</text>
</comment>
<dbReference type="AlphaFoldDB" id="A0A120GMQ4"/>
<dbReference type="RefSeq" id="WP_061144184.1">
    <property type="nucleotide sequence ID" value="NZ_LNNH01000055.1"/>
</dbReference>
<feature type="transmembrane region" description="Helical" evidence="1">
    <location>
        <begin position="44"/>
        <end position="63"/>
    </location>
</feature>
<evidence type="ECO:0000313" key="3">
    <source>
        <dbReference type="Proteomes" id="UP000064189"/>
    </source>
</evidence>
<gene>
    <name evidence="2" type="ORF">AS888_01500</name>
</gene>
<sequence length="94" mass="10413">MNTTTKIHFFSYKSAFIFFSFILVFNFIFNALMDALGMDKQLSLYLGNTCAISAGLTIVICLVEGKFKNKKQASLLFLSLLAVSAVVCHAIIYA</sequence>
<protein>
    <submittedName>
        <fullName evidence="2">Uncharacterized protein</fullName>
    </submittedName>
</protein>
<feature type="transmembrane region" description="Helical" evidence="1">
    <location>
        <begin position="75"/>
        <end position="93"/>
    </location>
</feature>
<keyword evidence="1" id="KW-0812">Transmembrane</keyword>
<dbReference type="Proteomes" id="UP000064189">
    <property type="component" value="Unassembled WGS sequence"/>
</dbReference>
<evidence type="ECO:0000256" key="1">
    <source>
        <dbReference type="SAM" id="Phobius"/>
    </source>
</evidence>
<reference evidence="2 3" key="1">
    <citation type="submission" date="2015-11" db="EMBL/GenBank/DDBJ databases">
        <title>Genome Sequence of Bacillus simplex strain VanAntwerpen2.</title>
        <authorList>
            <person name="Couger M.B."/>
        </authorList>
    </citation>
    <scope>NUCLEOTIDE SEQUENCE [LARGE SCALE GENOMIC DNA]</scope>
    <source>
        <strain evidence="2 3">VanAntwerpen02</strain>
    </source>
</reference>
<evidence type="ECO:0000313" key="2">
    <source>
        <dbReference type="EMBL" id="KWW11240.1"/>
    </source>
</evidence>
<keyword evidence="1" id="KW-1133">Transmembrane helix</keyword>
<name>A0A120GMQ4_9BACI</name>
<keyword evidence="1" id="KW-0472">Membrane</keyword>
<keyword evidence="3" id="KW-1185">Reference proteome</keyword>
<dbReference type="EMBL" id="LNNH01000055">
    <property type="protein sequence ID" value="KWW11240.1"/>
    <property type="molecule type" value="Genomic_DNA"/>
</dbReference>
<accession>A0A120GMQ4</accession>
<organism evidence="2 3">
    <name type="scientific">Peribacillus simplex</name>
    <dbReference type="NCBI Taxonomy" id="1478"/>
    <lineage>
        <taxon>Bacteria</taxon>
        <taxon>Bacillati</taxon>
        <taxon>Bacillota</taxon>
        <taxon>Bacilli</taxon>
        <taxon>Bacillales</taxon>
        <taxon>Bacillaceae</taxon>
        <taxon>Peribacillus</taxon>
    </lineage>
</organism>